<dbReference type="SUPFAM" id="SSF101473">
    <property type="entry name" value="DhaL-like"/>
    <property type="match status" value="1"/>
</dbReference>
<organism evidence="1 2">
    <name type="scientific">Rhizobium loti</name>
    <name type="common">Mesorhizobium loti</name>
    <dbReference type="NCBI Taxonomy" id="381"/>
    <lineage>
        <taxon>Bacteria</taxon>
        <taxon>Pseudomonadati</taxon>
        <taxon>Pseudomonadota</taxon>
        <taxon>Alphaproteobacteria</taxon>
        <taxon>Hyphomicrobiales</taxon>
        <taxon>Phyllobacteriaceae</taxon>
        <taxon>Mesorhizobium</taxon>
    </lineage>
</organism>
<dbReference type="Proteomes" id="UP000093737">
    <property type="component" value="Unassembled WGS sequence"/>
</dbReference>
<dbReference type="RefSeq" id="WP_056570754.1">
    <property type="nucleotide sequence ID" value="NZ_CP033334.1"/>
</dbReference>
<dbReference type="SMART" id="SM01120">
    <property type="entry name" value="Dak2"/>
    <property type="match status" value="1"/>
</dbReference>
<name>A0A6M7U494_RHILI</name>
<dbReference type="EMBL" id="LYTK01000010">
    <property type="protein sequence ID" value="OBQ66552.1"/>
    <property type="molecule type" value="Genomic_DNA"/>
</dbReference>
<dbReference type="GO" id="GO:0005829">
    <property type="term" value="C:cytosol"/>
    <property type="evidence" value="ECO:0007669"/>
    <property type="project" value="TreeGrafter"/>
</dbReference>
<dbReference type="PANTHER" id="PTHR28629">
    <property type="entry name" value="TRIOKINASE/FMN CYCLASE"/>
    <property type="match status" value="1"/>
</dbReference>
<evidence type="ECO:0000313" key="1">
    <source>
        <dbReference type="EMBL" id="OBQ66552.1"/>
    </source>
</evidence>
<dbReference type="InterPro" id="IPR036117">
    <property type="entry name" value="DhaL_dom_sf"/>
</dbReference>
<comment type="caution">
    <text evidence="1">The sequence shown here is derived from an EMBL/GenBank/DDBJ whole genome shotgun (WGS) entry which is preliminary data.</text>
</comment>
<proteinExistence type="predicted"/>
<evidence type="ECO:0000313" key="2">
    <source>
        <dbReference type="Proteomes" id="UP000093737"/>
    </source>
</evidence>
<keyword evidence="1" id="KW-0418">Kinase</keyword>
<dbReference type="AlphaFoldDB" id="A0A6M7U494"/>
<dbReference type="PANTHER" id="PTHR28629:SF4">
    <property type="entry name" value="TRIOKINASE_FMN CYCLASE"/>
    <property type="match status" value="1"/>
</dbReference>
<dbReference type="Pfam" id="PF02734">
    <property type="entry name" value="Dak2"/>
    <property type="match status" value="1"/>
</dbReference>
<sequence>MIETLDANAAREMMRSVAQSLIDQTDVLTEADLTIGDGDHGVGMRRGFEAALEALDAGAAESAEAAYKAVGTAILSNTGGAAGAVFGTLFRAGSKAFAASEVIDDASFAMALEEGLAAVLKRGGVTEGQKTMVDALAPAARAARAAVGKGLAAATAAATQGALDGVEASKAMIATTGKARSVGERSIGYPDPGAISVSLILKAMQDFTARA</sequence>
<accession>A0A6M7U494</accession>
<dbReference type="Gene3D" id="1.25.40.340">
    <property type="match status" value="1"/>
</dbReference>
<dbReference type="InterPro" id="IPR012737">
    <property type="entry name" value="DhaK_L_YcgS"/>
</dbReference>
<keyword evidence="1" id="KW-0808">Transferase</keyword>
<dbReference type="FunFam" id="1.25.40.340:FF:000002">
    <property type="entry name" value="Dihydroxyacetone kinase, L subunit"/>
    <property type="match status" value="1"/>
</dbReference>
<dbReference type="GO" id="GO:0004371">
    <property type="term" value="F:glycerone kinase activity"/>
    <property type="evidence" value="ECO:0007669"/>
    <property type="project" value="InterPro"/>
</dbReference>
<dbReference type="PROSITE" id="PS51480">
    <property type="entry name" value="DHAL"/>
    <property type="match status" value="1"/>
</dbReference>
<dbReference type="NCBIfam" id="TIGR02365">
    <property type="entry name" value="dha_L_ycgS"/>
    <property type="match status" value="1"/>
</dbReference>
<dbReference type="InterPro" id="IPR050861">
    <property type="entry name" value="Dihydroxyacetone_Kinase"/>
</dbReference>
<dbReference type="InterPro" id="IPR004007">
    <property type="entry name" value="DhaL_dom"/>
</dbReference>
<reference evidence="1 2" key="1">
    <citation type="submission" date="2016-05" db="EMBL/GenBank/DDBJ databases">
        <authorList>
            <person name="Ramsay J.P."/>
        </authorList>
    </citation>
    <scope>NUCLEOTIDE SEQUENCE [LARGE SCALE GENOMIC DNA]</scope>
    <source>
        <strain evidence="1 2">NZP2042</strain>
    </source>
</reference>
<gene>
    <name evidence="1" type="ORF">A8145_29380</name>
</gene>
<protein>
    <submittedName>
        <fullName evidence="1">Dihydroxyacetone kinase subunit L</fullName>
    </submittedName>
</protein>
<dbReference type="GO" id="GO:0019563">
    <property type="term" value="P:glycerol catabolic process"/>
    <property type="evidence" value="ECO:0007669"/>
    <property type="project" value="TreeGrafter"/>
</dbReference>